<organism evidence="2 3">
    <name type="scientific">Truepera radiovictrix (strain DSM 17093 / CIP 108686 / LMG 22925 / RQ-24)</name>
    <dbReference type="NCBI Taxonomy" id="649638"/>
    <lineage>
        <taxon>Bacteria</taxon>
        <taxon>Thermotogati</taxon>
        <taxon>Deinococcota</taxon>
        <taxon>Deinococci</taxon>
        <taxon>Trueperales</taxon>
        <taxon>Trueperaceae</taxon>
        <taxon>Truepera</taxon>
    </lineage>
</organism>
<dbReference type="InterPro" id="IPR007730">
    <property type="entry name" value="SPOR-like_dom"/>
</dbReference>
<dbReference type="Proteomes" id="UP000000379">
    <property type="component" value="Chromosome"/>
</dbReference>
<feature type="domain" description="SPOR" evidence="1">
    <location>
        <begin position="36"/>
        <end position="115"/>
    </location>
</feature>
<dbReference type="PROSITE" id="PS51724">
    <property type="entry name" value="SPOR"/>
    <property type="match status" value="1"/>
</dbReference>
<sequence>MRLALAVAFRMRSAARAAARLAVLTLLALALFGSGNAAAISYTVQVAALSDEAAARGLLQTLTEAGYPAYLVSVPGEAQTVFRLRVGAFTDRDAAQAFATAMRGVGGTVPVPALAEGIPRDLIPLEPRLVARYPFDPAFDRFAVVPWGEGGAALRMQGRFEDEPLEPTYHVLTPELIGAPFRAWRAAPSRAGGGRPGVVERVTNLWLFDPDAPYAGDGALDAYGEAQLREAAEALGLTPDQVRSYLFYEPGRGAPFLVVAERYRPAEGAGGRYPALGNPRDAAMPASGPELTWFGRAAPEGFPASVPEALFELSSVVTEMGPSRDDAATEAVSGASWRARRDGAYTRLEVGGRSWRALVGVPLWASGDALLVLEGEDVVIYDLEHEPEGASGT</sequence>
<evidence type="ECO:0000313" key="3">
    <source>
        <dbReference type="Proteomes" id="UP000000379"/>
    </source>
</evidence>
<dbReference type="Gene3D" id="3.30.70.1070">
    <property type="entry name" value="Sporulation related repeat"/>
    <property type="match status" value="1"/>
</dbReference>
<dbReference type="AlphaFoldDB" id="D7CVX1"/>
<dbReference type="eggNOG" id="COG3147">
    <property type="taxonomic scope" value="Bacteria"/>
</dbReference>
<dbReference type="Pfam" id="PF05036">
    <property type="entry name" value="SPOR"/>
    <property type="match status" value="1"/>
</dbReference>
<dbReference type="EMBL" id="CP002049">
    <property type="protein sequence ID" value="ADI14234.1"/>
    <property type="molecule type" value="Genomic_DNA"/>
</dbReference>
<keyword evidence="3" id="KW-1185">Reference proteome</keyword>
<reference evidence="3" key="1">
    <citation type="submission" date="2010-05" db="EMBL/GenBank/DDBJ databases">
        <title>The complete genome of Truepera radiovictris DSM 17093.</title>
        <authorList>
            <consortium name="US DOE Joint Genome Institute (JGI-PGF)"/>
            <person name="Lucas S."/>
            <person name="Copeland A."/>
            <person name="Lapidus A."/>
            <person name="Glavina del Rio T."/>
            <person name="Dalin E."/>
            <person name="Tice H."/>
            <person name="Bruce D."/>
            <person name="Goodwin L."/>
            <person name="Pitluck S."/>
            <person name="Kyrpides N."/>
            <person name="Mavromatis K."/>
            <person name="Ovchinnikova G."/>
            <person name="Munk A.C."/>
            <person name="Detter J.C."/>
            <person name="Han C."/>
            <person name="Tapia R."/>
            <person name="Land M."/>
            <person name="Hauser L."/>
            <person name="Markowitz V."/>
            <person name="Cheng J.-F."/>
            <person name="Hugenholtz P."/>
            <person name="Woyke T."/>
            <person name="Wu D."/>
            <person name="Tindall B."/>
            <person name="Pomrenke H.G."/>
            <person name="Brambilla E."/>
            <person name="Klenk H.-P."/>
            <person name="Eisen J.A."/>
        </authorList>
    </citation>
    <scope>NUCLEOTIDE SEQUENCE [LARGE SCALE GENOMIC DNA]</scope>
    <source>
        <strain evidence="3">DSM 17093 / CIP 108686 / LMG 22925 / RQ-24</strain>
    </source>
</reference>
<gene>
    <name evidence="2" type="ordered locus">Trad_1107</name>
</gene>
<dbReference type="InterPro" id="IPR036680">
    <property type="entry name" value="SPOR-like_sf"/>
</dbReference>
<dbReference type="HOGENOM" id="CLU_701956_0_0_0"/>
<protein>
    <submittedName>
        <fullName evidence="2">Sporulation domain protein</fullName>
    </submittedName>
</protein>
<dbReference type="KEGG" id="tra:Trad_1107"/>
<evidence type="ECO:0000313" key="2">
    <source>
        <dbReference type="EMBL" id="ADI14234.1"/>
    </source>
</evidence>
<accession>D7CVX1</accession>
<reference evidence="2 3" key="2">
    <citation type="journal article" date="2011" name="Stand. Genomic Sci.">
        <title>Complete genome sequence of Truepera radiovictrix type strain (RQ-24).</title>
        <authorList>
            <person name="Ivanova N."/>
            <person name="Rohde C."/>
            <person name="Munk C."/>
            <person name="Nolan M."/>
            <person name="Lucas S."/>
            <person name="Del Rio T.G."/>
            <person name="Tice H."/>
            <person name="Deshpande S."/>
            <person name="Cheng J.F."/>
            <person name="Tapia R."/>
            <person name="Han C."/>
            <person name="Goodwin L."/>
            <person name="Pitluck S."/>
            <person name="Liolios K."/>
            <person name="Mavromatis K."/>
            <person name="Mikhailova N."/>
            <person name="Pati A."/>
            <person name="Chen A."/>
            <person name="Palaniappan K."/>
            <person name="Land M."/>
            <person name="Hauser L."/>
            <person name="Chang Y.J."/>
            <person name="Jeffries C.D."/>
            <person name="Brambilla E."/>
            <person name="Rohde M."/>
            <person name="Goker M."/>
            <person name="Tindall B.J."/>
            <person name="Woyke T."/>
            <person name="Bristow J."/>
            <person name="Eisen J.A."/>
            <person name="Markowitz V."/>
            <person name="Hugenholtz P."/>
            <person name="Kyrpides N.C."/>
            <person name="Klenk H.P."/>
            <person name="Lapidus A."/>
        </authorList>
    </citation>
    <scope>NUCLEOTIDE SEQUENCE [LARGE SCALE GENOMIC DNA]</scope>
    <source>
        <strain evidence="3">DSM 17093 / CIP 108686 / LMG 22925 / RQ-24</strain>
    </source>
</reference>
<evidence type="ECO:0000259" key="1">
    <source>
        <dbReference type="PROSITE" id="PS51724"/>
    </source>
</evidence>
<proteinExistence type="predicted"/>
<dbReference type="SUPFAM" id="SSF110997">
    <property type="entry name" value="Sporulation related repeat"/>
    <property type="match status" value="1"/>
</dbReference>
<dbReference type="GO" id="GO:0042834">
    <property type="term" value="F:peptidoglycan binding"/>
    <property type="evidence" value="ECO:0007669"/>
    <property type="project" value="InterPro"/>
</dbReference>
<name>D7CVX1_TRURR</name>